<dbReference type="Pfam" id="PF00614">
    <property type="entry name" value="PLDc"/>
    <property type="match status" value="1"/>
</dbReference>
<evidence type="ECO:0000313" key="2">
    <source>
        <dbReference type="EMBL" id="SJZ45275.1"/>
    </source>
</evidence>
<evidence type="ECO:0000259" key="1">
    <source>
        <dbReference type="PROSITE" id="PS50035"/>
    </source>
</evidence>
<evidence type="ECO:0000313" key="3">
    <source>
        <dbReference type="Proteomes" id="UP000190092"/>
    </source>
</evidence>
<dbReference type="GO" id="GO:0003824">
    <property type="term" value="F:catalytic activity"/>
    <property type="evidence" value="ECO:0007669"/>
    <property type="project" value="InterPro"/>
</dbReference>
<dbReference type="SMART" id="SM00155">
    <property type="entry name" value="PLDc"/>
    <property type="match status" value="2"/>
</dbReference>
<dbReference type="GO" id="GO:0006793">
    <property type="term" value="P:phosphorus metabolic process"/>
    <property type="evidence" value="ECO:0007669"/>
    <property type="project" value="UniProtKB-ARBA"/>
</dbReference>
<organism evidence="2 3">
    <name type="scientific">Enhydrobacter aerosaccus</name>
    <dbReference type="NCBI Taxonomy" id="225324"/>
    <lineage>
        <taxon>Bacteria</taxon>
        <taxon>Pseudomonadati</taxon>
        <taxon>Pseudomonadota</taxon>
        <taxon>Alphaproteobacteria</taxon>
        <taxon>Hyphomicrobiales</taxon>
        <taxon>Enhydrobacter</taxon>
    </lineage>
</organism>
<feature type="domain" description="PLD phosphodiesterase" evidence="1">
    <location>
        <begin position="537"/>
        <end position="564"/>
    </location>
</feature>
<name>A0A1T4KS66_9HYPH</name>
<sequence length="614" mass="66918">MWGGIKSLSMSHGRITGYALLALIFGILAACSGAIPNIAVSRRLAVRYVGALDAATPIPTVIRDRGIHVPDPDGNVPLLEQLEAELARSDPDGRFGGITYDLTTGNGLPSDWIVQSPDRWGRKSSDLPFYPLDCRDCEPDVRLPLCTSDGDCPNGGTCGTIWPAPGMPGKAMRKVCMGHSDRLIVRVHDLIASARERVDLTLLQPPPDTRFLGAIRDALDSLARSHRPITARFLVGQYPPGGVDAAAFLTAVTEGIKDIAGSRLSISVAAMRSCIVFEDCDSYSWNHAKIITVDGREALVGGHNLWSPDYLIDNPVHDLSMEVEGPAAASAAHFADSLWDYVCARLDRAPAVAVASLPAGAQKAIASCLPVRPLPRSPQVRDGVQVLGVGRLAAGITTEFANQSELARDLMLGAARHDIRIVQQDLGFTLGRADTLFPDSNIDRLVDFLFRRQGDIYIVLSDVGATGDSGSSYSNGVSLAQLAQHLRDSVQQRIYSRDPLARYEIRTGPDPVNALLCNRVHIAPFRFGPDAEWPGPHPIANHAKFWMVDDRTFYIGSDNMYPVNLQEYGYILDDRQAAQQLLDAYWNPLWEWSKRAAVSGPEASKCIFRDIPNR</sequence>
<accession>A0A1T4KS66</accession>
<dbReference type="PANTHER" id="PTHR21248">
    <property type="entry name" value="CARDIOLIPIN SYNTHASE"/>
    <property type="match status" value="1"/>
</dbReference>
<dbReference type="AlphaFoldDB" id="A0A1T4KS66"/>
<dbReference type="Gene3D" id="3.30.870.10">
    <property type="entry name" value="Endonuclease Chain A"/>
    <property type="match status" value="2"/>
</dbReference>
<keyword evidence="3" id="KW-1185">Reference proteome</keyword>
<dbReference type="Proteomes" id="UP000190092">
    <property type="component" value="Unassembled WGS sequence"/>
</dbReference>
<reference evidence="3" key="1">
    <citation type="submission" date="2017-02" db="EMBL/GenBank/DDBJ databases">
        <authorList>
            <person name="Varghese N."/>
            <person name="Submissions S."/>
        </authorList>
    </citation>
    <scope>NUCLEOTIDE SEQUENCE [LARGE SCALE GENOMIC DNA]</scope>
    <source>
        <strain evidence="3">ATCC 27094</strain>
    </source>
</reference>
<dbReference type="SUPFAM" id="SSF56024">
    <property type="entry name" value="Phospholipase D/nuclease"/>
    <property type="match status" value="2"/>
</dbReference>
<gene>
    <name evidence="2" type="ORF">SAMN02745126_01123</name>
</gene>
<dbReference type="PROSITE" id="PS51257">
    <property type="entry name" value="PROKAR_LIPOPROTEIN"/>
    <property type="match status" value="1"/>
</dbReference>
<dbReference type="EMBL" id="FUWJ01000001">
    <property type="protein sequence ID" value="SJZ45275.1"/>
    <property type="molecule type" value="Genomic_DNA"/>
</dbReference>
<dbReference type="PROSITE" id="PS50035">
    <property type="entry name" value="PLD"/>
    <property type="match status" value="2"/>
</dbReference>
<feature type="domain" description="PLD phosphodiesterase" evidence="1">
    <location>
        <begin position="282"/>
        <end position="305"/>
    </location>
</feature>
<protein>
    <submittedName>
        <fullName evidence="2">Phospholipase D Active site motif-containing protein</fullName>
    </submittedName>
</protein>
<dbReference type="InterPro" id="IPR001736">
    <property type="entry name" value="PLipase_D/transphosphatidylase"/>
</dbReference>
<proteinExistence type="predicted"/>
<dbReference type="STRING" id="225324.SAMN02745126_01123"/>
<dbReference type="PANTHER" id="PTHR21248:SF22">
    <property type="entry name" value="PHOSPHOLIPASE D"/>
    <property type="match status" value="1"/>
</dbReference>